<dbReference type="AlphaFoldDB" id="A0A7Y9KRD0"/>
<protein>
    <submittedName>
        <fullName evidence="2">Uncharacterized protein</fullName>
    </submittedName>
</protein>
<proteinExistence type="predicted"/>
<keyword evidence="3" id="KW-1185">Reference proteome</keyword>
<feature type="region of interest" description="Disordered" evidence="1">
    <location>
        <begin position="160"/>
        <end position="180"/>
    </location>
</feature>
<accession>A0A7Y9KRD0</accession>
<reference evidence="2 3" key="2">
    <citation type="submission" date="2020-08" db="EMBL/GenBank/DDBJ databases">
        <title>The Agave Microbiome: Exploring the role of microbial communities in plant adaptations to desert environments.</title>
        <authorList>
            <person name="Partida-Martinez L.P."/>
        </authorList>
    </citation>
    <scope>NUCLEOTIDE SEQUENCE [LARGE SCALE GENOMIC DNA]</scope>
    <source>
        <strain evidence="2 3">AT2.17</strain>
    </source>
</reference>
<dbReference type="Proteomes" id="UP000549911">
    <property type="component" value="Unassembled WGS sequence"/>
</dbReference>
<organism evidence="2 3">
    <name type="scientific">Nocardioides cavernae</name>
    <dbReference type="NCBI Taxonomy" id="1921566"/>
    <lineage>
        <taxon>Bacteria</taxon>
        <taxon>Bacillati</taxon>
        <taxon>Actinomycetota</taxon>
        <taxon>Actinomycetes</taxon>
        <taxon>Propionibacteriales</taxon>
        <taxon>Nocardioidaceae</taxon>
        <taxon>Nocardioides</taxon>
    </lineage>
</organism>
<evidence type="ECO:0000313" key="2">
    <source>
        <dbReference type="EMBL" id="NYE36460.1"/>
    </source>
</evidence>
<sequence>MVRRHAGLLSLALGVALLSGCSGDPAIGSDARDLEVARSVWADPWVAPTAARVAGPALGSNGQVVRLVARRTTSYAKDVAAAAQSELHWAKSVGWVRTSSTCGDTVQVALTSPTGDALAQLVVTPDGDGARAAVEVVARHHLDRTWPTPEPIARTCLDTTSPPFEPPPIQSRPLGDASAEDDTTAAWGDAEDSRLVDAVDGDPALRALGLRVSAPRLEAGVNRRLAPVAEATTTAPDLGTLAGRLDGWTLTYAACGGGGTTLATFARAYDEGWAVLGASLTSDGVDLRLTLPVIGGPDPVGLEKVEPLQNSACLADTNRLPRHSGGVPAVLPSDLTPIAE</sequence>
<dbReference type="PROSITE" id="PS51257">
    <property type="entry name" value="PROKAR_LIPOPROTEIN"/>
    <property type="match status" value="1"/>
</dbReference>
<comment type="caution">
    <text evidence="2">The sequence shown here is derived from an EMBL/GenBank/DDBJ whole genome shotgun (WGS) entry which is preliminary data.</text>
</comment>
<evidence type="ECO:0000256" key="1">
    <source>
        <dbReference type="SAM" id="MobiDB-lite"/>
    </source>
</evidence>
<gene>
    <name evidence="2" type="ORF">F4692_001593</name>
</gene>
<reference evidence="2 3" key="1">
    <citation type="submission" date="2020-07" db="EMBL/GenBank/DDBJ databases">
        <authorList>
            <person name="Partida-Martinez L."/>
            <person name="Huntemann M."/>
            <person name="Clum A."/>
            <person name="Wang J."/>
            <person name="Palaniappan K."/>
            <person name="Ritter S."/>
            <person name="Chen I.-M."/>
            <person name="Stamatis D."/>
            <person name="Reddy T."/>
            <person name="O'Malley R."/>
            <person name="Daum C."/>
            <person name="Shapiro N."/>
            <person name="Ivanova N."/>
            <person name="Kyrpides N."/>
            <person name="Woyke T."/>
        </authorList>
    </citation>
    <scope>NUCLEOTIDE SEQUENCE [LARGE SCALE GENOMIC DNA]</scope>
    <source>
        <strain evidence="2 3">AT2.17</strain>
    </source>
</reference>
<dbReference type="RefSeq" id="WP_179619136.1">
    <property type="nucleotide sequence ID" value="NZ_JACCBW010000002.1"/>
</dbReference>
<name>A0A7Y9KRD0_9ACTN</name>
<dbReference type="EMBL" id="JACCBW010000002">
    <property type="protein sequence ID" value="NYE36460.1"/>
    <property type="molecule type" value="Genomic_DNA"/>
</dbReference>
<evidence type="ECO:0000313" key="3">
    <source>
        <dbReference type="Proteomes" id="UP000549911"/>
    </source>
</evidence>